<dbReference type="EMBL" id="MT144248">
    <property type="protein sequence ID" value="QJA51247.1"/>
    <property type="molecule type" value="Genomic_DNA"/>
</dbReference>
<protein>
    <submittedName>
        <fullName evidence="1">Uncharacterized protein</fullName>
    </submittedName>
</protein>
<proteinExistence type="predicted"/>
<evidence type="ECO:0000313" key="2">
    <source>
        <dbReference type="EMBL" id="QJH94697.1"/>
    </source>
</evidence>
<reference evidence="1" key="1">
    <citation type="submission" date="2020-03" db="EMBL/GenBank/DDBJ databases">
        <title>The deep terrestrial virosphere.</title>
        <authorList>
            <person name="Holmfeldt K."/>
            <person name="Nilsson E."/>
            <person name="Simone D."/>
            <person name="Lopez-Fernandez M."/>
            <person name="Wu X."/>
            <person name="de Brujin I."/>
            <person name="Lundin D."/>
            <person name="Andersson A."/>
            <person name="Bertilsson S."/>
            <person name="Dopson M."/>
        </authorList>
    </citation>
    <scope>NUCLEOTIDE SEQUENCE</scope>
    <source>
        <strain evidence="1">TM448A02032</strain>
        <strain evidence="2">TM448B00292</strain>
    </source>
</reference>
<name>A0A6H1ZVA3_9ZZZZ</name>
<sequence length="113" mass="11771">MSALKSVLGCVGLCRVGFANPTQAQAVNGEALRVLCGVCWVWHRARACAAVSLVPSDGDGKILYARTEKPNKPNTLNTGALKALFCKGFSCVGFVLGWGFCVGLGAAGEKSHD</sequence>
<accession>A0A6H1ZVA3</accession>
<evidence type="ECO:0000313" key="1">
    <source>
        <dbReference type="EMBL" id="QJA51247.1"/>
    </source>
</evidence>
<dbReference type="EMBL" id="MT144604">
    <property type="protein sequence ID" value="QJH94697.1"/>
    <property type="molecule type" value="Genomic_DNA"/>
</dbReference>
<gene>
    <name evidence="1" type="ORF">TM448A02032_0003</name>
    <name evidence="2" type="ORF">TM448B00292_0034</name>
</gene>
<organism evidence="1">
    <name type="scientific">viral metagenome</name>
    <dbReference type="NCBI Taxonomy" id="1070528"/>
    <lineage>
        <taxon>unclassified sequences</taxon>
        <taxon>metagenomes</taxon>
        <taxon>organismal metagenomes</taxon>
    </lineage>
</organism>
<dbReference type="AlphaFoldDB" id="A0A6H1ZVA3"/>